<evidence type="ECO:0000256" key="4">
    <source>
        <dbReference type="ARBA" id="ARBA00022692"/>
    </source>
</evidence>
<evidence type="ECO:0000256" key="5">
    <source>
        <dbReference type="ARBA" id="ARBA00022989"/>
    </source>
</evidence>
<comment type="subcellular location">
    <subcellularLocation>
        <location evidence="1">Cell membrane</location>
        <topology evidence="1">Multi-pass membrane protein</topology>
    </subcellularLocation>
</comment>
<dbReference type="RefSeq" id="WP_011719480.1">
    <property type="nucleotide sequence ID" value="NC_008578.1"/>
</dbReference>
<comment type="cofactor">
    <cofactor evidence="7">
        <name>Mg(2+)</name>
        <dbReference type="ChEBI" id="CHEBI:18420"/>
    </cofactor>
</comment>
<feature type="transmembrane region" description="Helical" evidence="8">
    <location>
        <begin position="6"/>
        <end position="26"/>
    </location>
</feature>
<evidence type="ECO:0000256" key="3">
    <source>
        <dbReference type="ARBA" id="ARBA00022679"/>
    </source>
</evidence>
<keyword evidence="6 8" id="KW-0472">Membrane</keyword>
<dbReference type="OrthoDB" id="9783652at2"/>
<keyword evidence="2" id="KW-1003">Cell membrane</keyword>
<feature type="binding site" evidence="7">
    <location>
        <position position="159"/>
    </location>
    <ligand>
        <name>Mg(2+)</name>
        <dbReference type="ChEBI" id="CHEBI:18420"/>
    </ligand>
</feature>
<feature type="transmembrane region" description="Helical" evidence="8">
    <location>
        <begin position="167"/>
        <end position="187"/>
    </location>
</feature>
<feature type="transmembrane region" description="Helical" evidence="8">
    <location>
        <begin position="312"/>
        <end position="332"/>
    </location>
</feature>
<dbReference type="FunCoup" id="A0LSK7">
    <property type="interactions" value="12"/>
</dbReference>
<dbReference type="PANTHER" id="PTHR22926:SF3">
    <property type="entry name" value="UNDECAPRENYL-PHOSPHATE ALPHA-N-ACETYLGLUCOSAMINYL 1-PHOSPHATE TRANSFERASE"/>
    <property type="match status" value="1"/>
</dbReference>
<reference evidence="9 10" key="1">
    <citation type="journal article" date="2009" name="Genome Res.">
        <title>Complete genome of the cellulolytic thermophile Acidothermus cellulolyticus 11B provides insights into its ecophysiological and evolutionary adaptations.</title>
        <authorList>
            <person name="Barabote R.D."/>
            <person name="Xie G."/>
            <person name="Leu D.H."/>
            <person name="Normand P."/>
            <person name="Necsulea A."/>
            <person name="Daubin V."/>
            <person name="Medigue C."/>
            <person name="Adney W.S."/>
            <person name="Xu X.C."/>
            <person name="Lapidus A."/>
            <person name="Parales R.E."/>
            <person name="Detter C."/>
            <person name="Pujic P."/>
            <person name="Bruce D."/>
            <person name="Lavire C."/>
            <person name="Challacombe J.F."/>
            <person name="Brettin T.S."/>
            <person name="Berry A.M."/>
        </authorList>
    </citation>
    <scope>NUCLEOTIDE SEQUENCE [LARGE SCALE GENOMIC DNA]</scope>
    <source>
        <strain evidence="10">ATCC 43068 / DSM 8971 / 11B</strain>
    </source>
</reference>
<evidence type="ECO:0000313" key="10">
    <source>
        <dbReference type="Proteomes" id="UP000008221"/>
    </source>
</evidence>
<dbReference type="Pfam" id="PF00953">
    <property type="entry name" value="Glycos_transf_4"/>
    <property type="match status" value="1"/>
</dbReference>
<organism evidence="9 10">
    <name type="scientific">Acidothermus cellulolyticus (strain ATCC 43068 / DSM 8971 / 11B)</name>
    <dbReference type="NCBI Taxonomy" id="351607"/>
    <lineage>
        <taxon>Bacteria</taxon>
        <taxon>Bacillati</taxon>
        <taxon>Actinomycetota</taxon>
        <taxon>Actinomycetes</taxon>
        <taxon>Acidothermales</taxon>
        <taxon>Acidothermaceae</taxon>
        <taxon>Acidothermus</taxon>
    </lineage>
</organism>
<dbReference type="GO" id="GO:0009103">
    <property type="term" value="P:lipopolysaccharide biosynthetic process"/>
    <property type="evidence" value="ECO:0007669"/>
    <property type="project" value="TreeGrafter"/>
</dbReference>
<dbReference type="AlphaFoldDB" id="A0LSK7"/>
<keyword evidence="5 8" id="KW-1133">Transmembrane helix</keyword>
<dbReference type="EMBL" id="CP000481">
    <property type="protein sequence ID" value="ABK52417.1"/>
    <property type="molecule type" value="Genomic_DNA"/>
</dbReference>
<feature type="transmembrane region" description="Helical" evidence="8">
    <location>
        <begin position="77"/>
        <end position="96"/>
    </location>
</feature>
<dbReference type="InParanoid" id="A0LSK7"/>
<feature type="transmembrane region" description="Helical" evidence="8">
    <location>
        <begin position="229"/>
        <end position="247"/>
    </location>
</feature>
<accession>A0LSK7</accession>
<dbReference type="GO" id="GO:0046872">
    <property type="term" value="F:metal ion binding"/>
    <property type="evidence" value="ECO:0007669"/>
    <property type="project" value="UniProtKB-KW"/>
</dbReference>
<gene>
    <name evidence="9" type="ordered locus">Acel_0644</name>
</gene>
<evidence type="ECO:0000313" key="9">
    <source>
        <dbReference type="EMBL" id="ABK52417.1"/>
    </source>
</evidence>
<keyword evidence="4 8" id="KW-0812">Transmembrane</keyword>
<keyword evidence="10" id="KW-1185">Reference proteome</keyword>
<feature type="transmembrane region" description="Helical" evidence="8">
    <location>
        <begin position="338"/>
        <end position="357"/>
    </location>
</feature>
<dbReference type="GO" id="GO:0005886">
    <property type="term" value="C:plasma membrane"/>
    <property type="evidence" value="ECO:0007669"/>
    <property type="project" value="UniProtKB-SubCell"/>
</dbReference>
<sequence>MREYLITLLVAASVTYLTTPVARRFAMRIRALTGVRDRDVHSIPTPRLGGLAMLLGVAAAMLVASRLPTLEAVNQRFLEPRALLLGSVIVFVIGALDDRFGLDAVTKLAGQVFAAAVVVLQGVQLLWLPIPAYGTLILGQDWSVILTVTFIVVVINAVNFVDGLDGLAAGIVGIAALAFFALSYQMSVELRLSRALPPLLLAIVVAGVCIGFLPHNFHPARVFMGDSGSMLIGLLLAASTVSLTGQVSPADQYQQYGTFLPLLLPFAVLFVPLADLLAAVVRRTRAGRVPWAPDKQHLHHRLLELGHSQRRAVLIMYGWSAICAAGVVGLAITQAPLVVAASAGAVVLLALVVIAFPRLRVASRTERPG</sequence>
<evidence type="ECO:0000256" key="1">
    <source>
        <dbReference type="ARBA" id="ARBA00004651"/>
    </source>
</evidence>
<dbReference type="eggNOG" id="COG0472">
    <property type="taxonomic scope" value="Bacteria"/>
</dbReference>
<keyword evidence="3 9" id="KW-0808">Transferase</keyword>
<keyword evidence="7" id="KW-0460">Magnesium</keyword>
<evidence type="ECO:0000256" key="7">
    <source>
        <dbReference type="PIRSR" id="PIRSR600715-1"/>
    </source>
</evidence>
<evidence type="ECO:0000256" key="8">
    <source>
        <dbReference type="SAM" id="Phobius"/>
    </source>
</evidence>
<feature type="transmembrane region" description="Helical" evidence="8">
    <location>
        <begin position="142"/>
        <end position="160"/>
    </location>
</feature>
<dbReference type="Proteomes" id="UP000008221">
    <property type="component" value="Chromosome"/>
</dbReference>
<dbReference type="InterPro" id="IPR000715">
    <property type="entry name" value="Glycosyl_transferase_4"/>
</dbReference>
<dbReference type="KEGG" id="ace:Acel_0644"/>
<dbReference type="HOGENOM" id="CLU_023982_2_2_11"/>
<dbReference type="GO" id="GO:0071555">
    <property type="term" value="P:cell wall organization"/>
    <property type="evidence" value="ECO:0007669"/>
    <property type="project" value="TreeGrafter"/>
</dbReference>
<feature type="transmembrane region" description="Helical" evidence="8">
    <location>
        <begin position="47"/>
        <end position="65"/>
    </location>
</feature>
<evidence type="ECO:0000256" key="6">
    <source>
        <dbReference type="ARBA" id="ARBA00023136"/>
    </source>
</evidence>
<dbReference type="GO" id="GO:0044038">
    <property type="term" value="P:cell wall macromolecule biosynthetic process"/>
    <property type="evidence" value="ECO:0007669"/>
    <property type="project" value="TreeGrafter"/>
</dbReference>
<evidence type="ECO:0000256" key="2">
    <source>
        <dbReference type="ARBA" id="ARBA00022475"/>
    </source>
</evidence>
<feature type="transmembrane region" description="Helical" evidence="8">
    <location>
        <begin position="108"/>
        <end position="130"/>
    </location>
</feature>
<feature type="binding site" evidence="7">
    <location>
        <position position="226"/>
    </location>
    <ligand>
        <name>Mg(2+)</name>
        <dbReference type="ChEBI" id="CHEBI:18420"/>
    </ligand>
</feature>
<proteinExistence type="predicted"/>
<keyword evidence="7" id="KW-0479">Metal-binding</keyword>
<dbReference type="GO" id="GO:0016780">
    <property type="term" value="F:phosphotransferase activity, for other substituted phosphate groups"/>
    <property type="evidence" value="ECO:0007669"/>
    <property type="project" value="InterPro"/>
</dbReference>
<name>A0LSK7_ACIC1</name>
<dbReference type="CDD" id="cd06853">
    <property type="entry name" value="GT_WecA_like"/>
    <property type="match status" value="1"/>
</dbReference>
<feature type="transmembrane region" description="Helical" evidence="8">
    <location>
        <begin position="199"/>
        <end position="217"/>
    </location>
</feature>
<dbReference type="STRING" id="351607.Acel_0644"/>
<protein>
    <submittedName>
        <fullName evidence="9">Glycosyl transferase, family 4</fullName>
    </submittedName>
</protein>
<dbReference type="PANTHER" id="PTHR22926">
    <property type="entry name" value="PHOSPHO-N-ACETYLMURAMOYL-PENTAPEPTIDE-TRANSFERASE"/>
    <property type="match status" value="1"/>
</dbReference>
<feature type="transmembrane region" description="Helical" evidence="8">
    <location>
        <begin position="259"/>
        <end position="281"/>
    </location>
</feature>